<dbReference type="Proteomes" id="UP001598300">
    <property type="component" value="Unassembled WGS sequence"/>
</dbReference>
<accession>A0ABW6DTM5</accession>
<protein>
    <submittedName>
        <fullName evidence="3">Helix-turn-helix domain-containing protein</fullName>
    </submittedName>
</protein>
<gene>
    <name evidence="3" type="ORF">ACFWR3_07705</name>
</gene>
<dbReference type="EMBL" id="JBHXPM010000005">
    <property type="protein sequence ID" value="MFD3955958.1"/>
    <property type="molecule type" value="Genomic_DNA"/>
</dbReference>
<comment type="caution">
    <text evidence="3">The sequence shown here is derived from an EMBL/GenBank/DDBJ whole genome shotgun (WGS) entry which is preliminary data.</text>
</comment>
<dbReference type="SMART" id="SM00530">
    <property type="entry name" value="HTH_XRE"/>
    <property type="match status" value="1"/>
</dbReference>
<evidence type="ECO:0000259" key="2">
    <source>
        <dbReference type="PROSITE" id="PS50943"/>
    </source>
</evidence>
<dbReference type="Pfam" id="PF13560">
    <property type="entry name" value="HTH_31"/>
    <property type="match status" value="1"/>
</dbReference>
<feature type="domain" description="HTH cro/C1-type" evidence="2">
    <location>
        <begin position="17"/>
        <end position="76"/>
    </location>
</feature>
<evidence type="ECO:0000313" key="3">
    <source>
        <dbReference type="EMBL" id="MFD3955958.1"/>
    </source>
</evidence>
<dbReference type="InterPro" id="IPR010982">
    <property type="entry name" value="Lambda_DNA-bd_dom_sf"/>
</dbReference>
<sequence>MPEPIVGPTGLLVASNVRHLREAQRFTKRALSDKVGELGTPIPPLGIARIEAGTRRVDVDDLLALGRALGVHGAELLREPETTCTNRQGLRMDAVNDDSADDRLKKLGERRKALAQSLAQALGAEPAPGTMPDAPEAQPLSDADLLAWAVVLTHRSRQGRDGGGFLLLPYPPCPTCTQPVHSAEQVTLVDRMTDDIRLTVQPCGHGHTASEGRVHRLWSDIHEMVADVSDSYDGRAGRDRKWTTEGIVHEAQARTARGEGAPEPQSDAAQVRPDPRQPAYDAVYENIRSLGEYLPPDTAHRNAIIWRAVQAALDATPVGRCMSSHCVEGDHFIGLGGSNA</sequence>
<evidence type="ECO:0000313" key="4">
    <source>
        <dbReference type="Proteomes" id="UP001598300"/>
    </source>
</evidence>
<dbReference type="CDD" id="cd00093">
    <property type="entry name" value="HTH_XRE"/>
    <property type="match status" value="1"/>
</dbReference>
<organism evidence="3 4">
    <name type="scientific">Streptomyces bacillaris</name>
    <dbReference type="NCBI Taxonomy" id="68179"/>
    <lineage>
        <taxon>Bacteria</taxon>
        <taxon>Bacillati</taxon>
        <taxon>Actinomycetota</taxon>
        <taxon>Actinomycetes</taxon>
        <taxon>Kitasatosporales</taxon>
        <taxon>Streptomycetaceae</taxon>
        <taxon>Streptomyces</taxon>
    </lineage>
</organism>
<dbReference type="SUPFAM" id="SSF47413">
    <property type="entry name" value="lambda repressor-like DNA-binding domains"/>
    <property type="match status" value="1"/>
</dbReference>
<evidence type="ECO:0000256" key="1">
    <source>
        <dbReference type="SAM" id="MobiDB-lite"/>
    </source>
</evidence>
<feature type="region of interest" description="Disordered" evidence="1">
    <location>
        <begin position="251"/>
        <end position="276"/>
    </location>
</feature>
<proteinExistence type="predicted"/>
<dbReference type="RefSeq" id="WP_070203826.1">
    <property type="nucleotide sequence ID" value="NZ_JBHVRE010000013.1"/>
</dbReference>
<dbReference type="Gene3D" id="1.10.260.40">
    <property type="entry name" value="lambda repressor-like DNA-binding domains"/>
    <property type="match status" value="1"/>
</dbReference>
<dbReference type="PROSITE" id="PS50943">
    <property type="entry name" value="HTH_CROC1"/>
    <property type="match status" value="1"/>
</dbReference>
<reference evidence="3 4" key="1">
    <citation type="submission" date="2024-09" db="EMBL/GenBank/DDBJ databases">
        <title>The Natural Products Discovery Center: Release of the First 8490 Sequenced Strains for Exploring Actinobacteria Biosynthetic Diversity.</title>
        <authorList>
            <person name="Kalkreuter E."/>
            <person name="Kautsar S.A."/>
            <person name="Yang D."/>
            <person name="Bader C.D."/>
            <person name="Teijaro C.N."/>
            <person name="Fluegel L."/>
            <person name="Davis C.M."/>
            <person name="Simpson J.R."/>
            <person name="Lauterbach L."/>
            <person name="Steele A.D."/>
            <person name="Gui C."/>
            <person name="Meng S."/>
            <person name="Li G."/>
            <person name="Viehrig K."/>
            <person name="Ye F."/>
            <person name="Su P."/>
            <person name="Kiefer A.F."/>
            <person name="Nichols A."/>
            <person name="Cepeda A.J."/>
            <person name="Yan W."/>
            <person name="Fan B."/>
            <person name="Jiang Y."/>
            <person name="Adhikari A."/>
            <person name="Zheng C.-J."/>
            <person name="Schuster L."/>
            <person name="Cowan T.M."/>
            <person name="Smanski M.J."/>
            <person name="Chevrette M.G."/>
            <person name="De Carvalho L.P.S."/>
            <person name="Shen B."/>
        </authorList>
    </citation>
    <scope>NUCLEOTIDE SEQUENCE [LARGE SCALE GENOMIC DNA]</scope>
    <source>
        <strain evidence="3 4">NPDC058584</strain>
    </source>
</reference>
<name>A0ABW6DTM5_9ACTN</name>
<dbReference type="InterPro" id="IPR001387">
    <property type="entry name" value="Cro/C1-type_HTH"/>
</dbReference>
<keyword evidence="4" id="KW-1185">Reference proteome</keyword>